<feature type="non-terminal residue" evidence="1">
    <location>
        <position position="1"/>
    </location>
</feature>
<evidence type="ECO:0000313" key="1">
    <source>
        <dbReference type="EMBL" id="CAG8839583.1"/>
    </source>
</evidence>
<dbReference type="Proteomes" id="UP000789901">
    <property type="component" value="Unassembled WGS sequence"/>
</dbReference>
<feature type="non-terminal residue" evidence="1">
    <location>
        <position position="273"/>
    </location>
</feature>
<dbReference type="EMBL" id="CAJVQB010060765">
    <property type="protein sequence ID" value="CAG8839583.1"/>
    <property type="molecule type" value="Genomic_DNA"/>
</dbReference>
<dbReference type="PANTHER" id="PTHR35871:SF1">
    <property type="entry name" value="CXC1-LIKE CYSTEINE CLUSTER ASSOCIATED WITH KDZ TRANSPOSASES DOMAIN-CONTAINING PROTEIN"/>
    <property type="match status" value="1"/>
</dbReference>
<organism evidence="1 2">
    <name type="scientific">Gigaspora margarita</name>
    <dbReference type="NCBI Taxonomy" id="4874"/>
    <lineage>
        <taxon>Eukaryota</taxon>
        <taxon>Fungi</taxon>
        <taxon>Fungi incertae sedis</taxon>
        <taxon>Mucoromycota</taxon>
        <taxon>Glomeromycotina</taxon>
        <taxon>Glomeromycetes</taxon>
        <taxon>Diversisporales</taxon>
        <taxon>Gigasporaceae</taxon>
        <taxon>Gigaspora</taxon>
    </lineage>
</organism>
<accession>A0ABN7WSV0</accession>
<sequence>KPEILIKQDSESMTKSYRCGKEQNLQETEERIQNLIDTTEMLKADKHGKRCLEGNLLPPSQHENHLLQSLLYNEDVSLKIANYLRATKFKVNPRLVKQYFENNILPELQIDIVQTISLTTAWHWIKKIGFYYKWYQKGIYMNRHERENWLHIVKANLLPGEQKHSLITHDECTFHFYNGTHEFWAPEGLHISKFLVKTIGRLNDEEGEARSIIQLGVNNNGYWDRENTLPNYKVRKSNPKTVDCCALYLLANQSDFLSEHGLIQQEIEKHGYK</sequence>
<keyword evidence="2" id="KW-1185">Reference proteome</keyword>
<reference evidence="1 2" key="1">
    <citation type="submission" date="2021-06" db="EMBL/GenBank/DDBJ databases">
        <authorList>
            <person name="Kallberg Y."/>
            <person name="Tangrot J."/>
            <person name="Rosling A."/>
        </authorList>
    </citation>
    <scope>NUCLEOTIDE SEQUENCE [LARGE SCALE GENOMIC DNA]</scope>
    <source>
        <strain evidence="1 2">120-4 pot B 10/14</strain>
    </source>
</reference>
<comment type="caution">
    <text evidence="1">The sequence shown here is derived from an EMBL/GenBank/DDBJ whole genome shotgun (WGS) entry which is preliminary data.</text>
</comment>
<evidence type="ECO:0000313" key="2">
    <source>
        <dbReference type="Proteomes" id="UP000789901"/>
    </source>
</evidence>
<gene>
    <name evidence="1" type="ORF">GMARGA_LOCUS34512</name>
</gene>
<proteinExistence type="predicted"/>
<name>A0ABN7WSV0_GIGMA</name>
<protein>
    <submittedName>
        <fullName evidence="1">14714_t:CDS:1</fullName>
    </submittedName>
</protein>
<dbReference type="PANTHER" id="PTHR35871">
    <property type="entry name" value="EXPRESSED PROTEIN"/>
    <property type="match status" value="1"/>
</dbReference>